<keyword evidence="1" id="KW-0812">Transmembrane</keyword>
<dbReference type="PANTHER" id="PTHR12250">
    <property type="entry name" value="PHOSPHATIDYLINOSITOL GLYCAN, CLASS N"/>
    <property type="match status" value="1"/>
</dbReference>
<dbReference type="AlphaFoldDB" id="A0A161MBZ8"/>
<dbReference type="EMBL" id="GEMB01001642">
    <property type="protein sequence ID" value="JAS01521.1"/>
    <property type="molecule type" value="Transcribed_RNA"/>
</dbReference>
<feature type="transmembrane region" description="Helical" evidence="1">
    <location>
        <begin position="110"/>
        <end position="134"/>
    </location>
</feature>
<accession>A0A161MBZ8</accession>
<evidence type="ECO:0000256" key="1">
    <source>
        <dbReference type="RuleBase" id="RU367138"/>
    </source>
</evidence>
<feature type="transmembrane region" description="Helical" evidence="1">
    <location>
        <begin position="227"/>
        <end position="245"/>
    </location>
</feature>
<reference evidence="2" key="2">
    <citation type="journal article" date="2017" name="J. Med. Entomol.">
        <title>Transcriptome Analysis of the Triatoma infestans (Hemiptera: Reduviidae) Integument.</title>
        <authorList>
            <person name="Calderon-Fernandez G.M."/>
            <person name="Moriconi D.E."/>
            <person name="Dulbecco A.B."/>
            <person name="Juarez M.P."/>
        </authorList>
    </citation>
    <scope>NUCLEOTIDE SEQUENCE</scope>
    <source>
        <strain evidence="2">Int1</strain>
        <tissue evidence="2">Integument</tissue>
    </source>
</reference>
<protein>
    <recommendedName>
        <fullName evidence="1">GPI ethanolamine phosphate transferase 1</fullName>
        <ecNumber evidence="1">2.-.-.-</ecNumber>
    </recommendedName>
</protein>
<keyword evidence="1" id="KW-0472">Membrane</keyword>
<feature type="non-terminal residue" evidence="2">
    <location>
        <position position="1"/>
    </location>
</feature>
<name>A0A161MBZ8_TRIIF</name>
<comment type="function">
    <text evidence="1">Ethanolamine phosphate transferase involved in glycosylphosphatidylinositol-anchor biosynthesis. Transfers ethanolamine phosphate to the first alpha-1,4-linked mannose of the glycosylphosphatidylinositol precursor of GPI-anchor.</text>
</comment>
<feature type="transmembrane region" description="Helical" evidence="1">
    <location>
        <begin position="282"/>
        <end position="302"/>
    </location>
</feature>
<comment type="pathway">
    <text evidence="1">Glycolipid biosynthesis; glycosylphosphatidylinositol-anchor biosynthesis.</text>
</comment>
<keyword evidence="1" id="KW-0256">Endoplasmic reticulum</keyword>
<feature type="transmembrane region" description="Helical" evidence="1">
    <location>
        <begin position="257"/>
        <end position="276"/>
    </location>
</feature>
<dbReference type="InterPro" id="IPR007070">
    <property type="entry name" value="GPI_EtnP_transferase_1"/>
</dbReference>
<comment type="caution">
    <text evidence="1">Lacks conserved residue(s) required for the propagation of feature annotation.</text>
</comment>
<keyword evidence="1 2" id="KW-0808">Transferase</keyword>
<proteinExistence type="inferred from homology"/>
<comment type="subcellular location">
    <subcellularLocation>
        <location evidence="1">Endoplasmic reticulum membrane</location>
        <topology evidence="1">Multi-pass membrane protein</topology>
    </subcellularLocation>
</comment>
<reference evidence="2" key="1">
    <citation type="submission" date="2016-04" db="EMBL/GenBank/DDBJ databases">
        <authorList>
            <person name="Calderon-Fernandez G.M.Sr."/>
        </authorList>
    </citation>
    <scope>NUCLEOTIDE SEQUENCE</scope>
    <source>
        <strain evidence="2">Int1</strain>
        <tissue evidence="2">Integument</tissue>
    </source>
</reference>
<comment type="similarity">
    <text evidence="1">Belongs to the PIGG/PIGN/PIGO family. PIGN subfamily.</text>
</comment>
<dbReference type="GO" id="GO:0005789">
    <property type="term" value="C:endoplasmic reticulum membrane"/>
    <property type="evidence" value="ECO:0007669"/>
    <property type="project" value="UniProtKB-SubCell"/>
</dbReference>
<sequence>VHLSPPKSIGVLYRQYLNTTNSSLAYASMCSAVQLAALCQTSWEPIENGFLIKYILAKTMTNCTYLEYLEKLTVLMNYKNYTAVINESENLTNLSLDCLSRIQNFYKSSFLFVLLMSYFAWIFGTICTISIISYSGHRHTSCAGKAIIVLTCMGYVVITVISIASVILERLPKYYIIFIIVPSVAWLMTTMKTTICLTRVLKMKYITLLLYILSVLFMAEYTYWVKYLPYIFAIYMIPYACLLAAINHKFVPRHVTWLWVITSAALMAAPLIPLLGLPESAVLLNVSSALWILGSCLFGYALDL</sequence>
<dbReference type="PANTHER" id="PTHR12250:SF0">
    <property type="entry name" value="GPI ETHANOLAMINE PHOSPHATE TRANSFERASE 1"/>
    <property type="match status" value="1"/>
</dbReference>
<feature type="transmembrane region" description="Helical" evidence="1">
    <location>
        <begin position="174"/>
        <end position="191"/>
    </location>
</feature>
<dbReference type="EC" id="2.-.-.-" evidence="1"/>
<dbReference type="UniPathway" id="UPA00196"/>
<keyword evidence="1" id="KW-1133">Transmembrane helix</keyword>
<feature type="transmembrane region" description="Helical" evidence="1">
    <location>
        <begin position="203"/>
        <end position="221"/>
    </location>
</feature>
<organism evidence="2">
    <name type="scientific">Triatoma infestans</name>
    <name type="common">Assassin bug</name>
    <dbReference type="NCBI Taxonomy" id="30076"/>
    <lineage>
        <taxon>Eukaryota</taxon>
        <taxon>Metazoa</taxon>
        <taxon>Ecdysozoa</taxon>
        <taxon>Arthropoda</taxon>
        <taxon>Hexapoda</taxon>
        <taxon>Insecta</taxon>
        <taxon>Pterygota</taxon>
        <taxon>Neoptera</taxon>
        <taxon>Paraneoptera</taxon>
        <taxon>Hemiptera</taxon>
        <taxon>Heteroptera</taxon>
        <taxon>Panheteroptera</taxon>
        <taxon>Cimicomorpha</taxon>
        <taxon>Reduviidae</taxon>
        <taxon>Triatominae</taxon>
        <taxon>Triatoma</taxon>
    </lineage>
</organism>
<feature type="non-terminal residue" evidence="2">
    <location>
        <position position="304"/>
    </location>
</feature>
<feature type="transmembrane region" description="Helical" evidence="1">
    <location>
        <begin position="146"/>
        <end position="168"/>
    </location>
</feature>
<keyword evidence="1" id="KW-0337">GPI-anchor biosynthesis</keyword>
<evidence type="ECO:0000313" key="2">
    <source>
        <dbReference type="EMBL" id="JAS01521.1"/>
    </source>
</evidence>
<dbReference type="GO" id="GO:0051377">
    <property type="term" value="F:mannose-ethanolamine phosphotransferase activity"/>
    <property type="evidence" value="ECO:0007669"/>
    <property type="project" value="UniProtKB-UniRule"/>
</dbReference>
<dbReference type="GO" id="GO:0006506">
    <property type="term" value="P:GPI anchor biosynthetic process"/>
    <property type="evidence" value="ECO:0007669"/>
    <property type="project" value="UniProtKB-UniPathway"/>
</dbReference>